<dbReference type="AlphaFoldDB" id="A0AAV4NES2"/>
<gene>
    <name evidence="1" type="ORF">CEXT_29581</name>
</gene>
<comment type="caution">
    <text evidence="1">The sequence shown here is derived from an EMBL/GenBank/DDBJ whole genome shotgun (WGS) entry which is preliminary data.</text>
</comment>
<reference evidence="1 2" key="1">
    <citation type="submission" date="2021-06" db="EMBL/GenBank/DDBJ databases">
        <title>Caerostris extrusa draft genome.</title>
        <authorList>
            <person name="Kono N."/>
            <person name="Arakawa K."/>
        </authorList>
    </citation>
    <scope>NUCLEOTIDE SEQUENCE [LARGE SCALE GENOMIC DNA]</scope>
</reference>
<evidence type="ECO:0000313" key="1">
    <source>
        <dbReference type="EMBL" id="GIX82988.1"/>
    </source>
</evidence>
<organism evidence="1 2">
    <name type="scientific">Caerostris extrusa</name>
    <name type="common">Bark spider</name>
    <name type="synonym">Caerostris bankana</name>
    <dbReference type="NCBI Taxonomy" id="172846"/>
    <lineage>
        <taxon>Eukaryota</taxon>
        <taxon>Metazoa</taxon>
        <taxon>Ecdysozoa</taxon>
        <taxon>Arthropoda</taxon>
        <taxon>Chelicerata</taxon>
        <taxon>Arachnida</taxon>
        <taxon>Araneae</taxon>
        <taxon>Araneomorphae</taxon>
        <taxon>Entelegynae</taxon>
        <taxon>Araneoidea</taxon>
        <taxon>Araneidae</taxon>
        <taxon>Caerostris</taxon>
    </lineage>
</organism>
<dbReference type="Proteomes" id="UP001054945">
    <property type="component" value="Unassembled WGS sequence"/>
</dbReference>
<protein>
    <submittedName>
        <fullName evidence="1">Uncharacterized protein</fullName>
    </submittedName>
</protein>
<sequence length="126" mass="14030">MTGRKANGVAAVLLEQNESILTMGCVGHLIDMAVKKNNEIDMGYVSSKTVEVLDHEENLVNFSIVKGYYIKILDLMGPSIPFSKDVLRNAEVLNPNKISTKGFSKLLYFIEQFPAVLMHKLGKDNE</sequence>
<keyword evidence="2" id="KW-1185">Reference proteome</keyword>
<evidence type="ECO:0000313" key="2">
    <source>
        <dbReference type="Proteomes" id="UP001054945"/>
    </source>
</evidence>
<proteinExistence type="predicted"/>
<dbReference type="EMBL" id="BPLR01003280">
    <property type="protein sequence ID" value="GIX82988.1"/>
    <property type="molecule type" value="Genomic_DNA"/>
</dbReference>
<accession>A0AAV4NES2</accession>
<name>A0AAV4NES2_CAEEX</name>